<evidence type="ECO:0000313" key="2">
    <source>
        <dbReference type="EMBL" id="MFF5290748.1"/>
    </source>
</evidence>
<dbReference type="Gene3D" id="3.30.1310.20">
    <property type="entry name" value="PRTase-like"/>
    <property type="match status" value="1"/>
</dbReference>
<name>A0ABW6WCD9_9ACTN</name>
<dbReference type="Proteomes" id="UP001602245">
    <property type="component" value="Unassembled WGS sequence"/>
</dbReference>
<dbReference type="RefSeq" id="WP_245577106.1">
    <property type="nucleotide sequence ID" value="NZ_JBIAZU010000002.1"/>
</dbReference>
<dbReference type="GO" id="GO:0016757">
    <property type="term" value="F:glycosyltransferase activity"/>
    <property type="evidence" value="ECO:0007669"/>
    <property type="project" value="UniProtKB-KW"/>
</dbReference>
<accession>A0ABW6WCD9</accession>
<organism evidence="2 3">
    <name type="scientific">Paractinoplanes globisporus</name>
    <dbReference type="NCBI Taxonomy" id="113565"/>
    <lineage>
        <taxon>Bacteria</taxon>
        <taxon>Bacillati</taxon>
        <taxon>Actinomycetota</taxon>
        <taxon>Actinomycetes</taxon>
        <taxon>Micromonosporales</taxon>
        <taxon>Micromonosporaceae</taxon>
        <taxon>Paractinoplanes</taxon>
    </lineage>
</organism>
<comment type="caution">
    <text evidence="2">The sequence shown here is derived from an EMBL/GenBank/DDBJ whole genome shotgun (WGS) entry which is preliminary data.</text>
</comment>
<dbReference type="SUPFAM" id="SSF53271">
    <property type="entry name" value="PRTase-like"/>
    <property type="match status" value="1"/>
</dbReference>
<dbReference type="EMBL" id="JBIAZU010000002">
    <property type="protein sequence ID" value="MFF5290748.1"/>
    <property type="molecule type" value="Genomic_DNA"/>
</dbReference>
<evidence type="ECO:0000313" key="3">
    <source>
        <dbReference type="Proteomes" id="UP001602245"/>
    </source>
</evidence>
<dbReference type="Pfam" id="PF00156">
    <property type="entry name" value="Pribosyltran"/>
    <property type="match status" value="1"/>
</dbReference>
<reference evidence="2 3" key="1">
    <citation type="submission" date="2024-10" db="EMBL/GenBank/DDBJ databases">
        <title>The Natural Products Discovery Center: Release of the First 8490 Sequenced Strains for Exploring Actinobacteria Biosynthetic Diversity.</title>
        <authorList>
            <person name="Kalkreuter E."/>
            <person name="Kautsar S.A."/>
            <person name="Yang D."/>
            <person name="Bader C.D."/>
            <person name="Teijaro C.N."/>
            <person name="Fluegel L."/>
            <person name="Davis C.M."/>
            <person name="Simpson J.R."/>
            <person name="Lauterbach L."/>
            <person name="Steele A.D."/>
            <person name="Gui C."/>
            <person name="Meng S."/>
            <person name="Li G."/>
            <person name="Viehrig K."/>
            <person name="Ye F."/>
            <person name="Su P."/>
            <person name="Kiefer A.F."/>
            <person name="Nichols A."/>
            <person name="Cepeda A.J."/>
            <person name="Yan W."/>
            <person name="Fan B."/>
            <person name="Jiang Y."/>
            <person name="Adhikari A."/>
            <person name="Zheng C.-J."/>
            <person name="Schuster L."/>
            <person name="Cowan T.M."/>
            <person name="Smanski M.J."/>
            <person name="Chevrette M.G."/>
            <person name="De Carvalho L.P.S."/>
            <person name="Shen B."/>
        </authorList>
    </citation>
    <scope>NUCLEOTIDE SEQUENCE [LARGE SCALE GENOMIC DNA]</scope>
    <source>
        <strain evidence="2 3">NPDC000087</strain>
    </source>
</reference>
<keyword evidence="2" id="KW-0808">Transferase</keyword>
<dbReference type="InterPro" id="IPR000836">
    <property type="entry name" value="PRTase_dom"/>
</dbReference>
<dbReference type="CDD" id="cd06223">
    <property type="entry name" value="PRTases_typeI"/>
    <property type="match status" value="1"/>
</dbReference>
<sequence length="224" mass="23613">MVRDAPALMFADRDEAGRLLAAELAHRLESDHSRPLVLALPRGGVPIGVQVAARLGGDLDIVLARKIGAPGRPEFGVGAVAEDGPPVFDEGTLAHLGITADDLSATVDAERAELARRVRRYRAGRPAPVAAGRTVILVDDGLATGATARAALRWLHGRSPRRTILAAPVCAPQARDALSAEGDADAVVCLSAPPEFRAVGQWYDDFHQLTDEDVDAAMRGFAHA</sequence>
<proteinExistence type="predicted"/>
<evidence type="ECO:0000259" key="1">
    <source>
        <dbReference type="Pfam" id="PF00156"/>
    </source>
</evidence>
<keyword evidence="3" id="KW-1185">Reference proteome</keyword>
<dbReference type="InterPro" id="IPR029057">
    <property type="entry name" value="PRTase-like"/>
</dbReference>
<gene>
    <name evidence="2" type="ORF">ACFY35_14985</name>
</gene>
<keyword evidence="2" id="KW-0328">Glycosyltransferase</keyword>
<feature type="domain" description="Phosphoribosyltransferase" evidence="1">
    <location>
        <begin position="22"/>
        <end position="190"/>
    </location>
</feature>
<dbReference type="Gene3D" id="3.40.50.2020">
    <property type="match status" value="1"/>
</dbReference>
<protein>
    <submittedName>
        <fullName evidence="2">Phosphoribosyltransferase</fullName>
    </submittedName>
</protein>